<evidence type="ECO:0000256" key="12">
    <source>
        <dbReference type="ARBA" id="ARBA00023098"/>
    </source>
</evidence>
<dbReference type="Pfam" id="PF03982">
    <property type="entry name" value="DAGAT"/>
    <property type="match status" value="1"/>
</dbReference>
<evidence type="ECO:0000256" key="13">
    <source>
        <dbReference type="ARBA" id="ARBA00023136"/>
    </source>
</evidence>
<evidence type="ECO:0000256" key="17">
    <source>
        <dbReference type="SAM" id="MobiDB-lite"/>
    </source>
</evidence>
<dbReference type="GO" id="GO:0005789">
    <property type="term" value="C:endoplasmic reticulum membrane"/>
    <property type="evidence" value="ECO:0007669"/>
    <property type="project" value="UniProtKB-SubCell"/>
</dbReference>
<feature type="compositionally biased region" description="Pro residues" evidence="17">
    <location>
        <begin position="23"/>
        <end position="35"/>
    </location>
</feature>
<dbReference type="SUPFAM" id="SSF69593">
    <property type="entry name" value="Glycerol-3-phosphate (1)-acyltransferase"/>
    <property type="match status" value="1"/>
</dbReference>
<proteinExistence type="inferred from homology"/>
<evidence type="ECO:0000313" key="18">
    <source>
        <dbReference type="EMBL" id="ORZ23935.1"/>
    </source>
</evidence>
<keyword evidence="6 16" id="KW-0444">Lipid biosynthesis</keyword>
<comment type="catalytic activity">
    <reaction evidence="15 16">
        <text>an acyl-CoA + a 1,2-diacyl-sn-glycerol = a triacyl-sn-glycerol + CoA</text>
        <dbReference type="Rhea" id="RHEA:10868"/>
        <dbReference type="ChEBI" id="CHEBI:17815"/>
        <dbReference type="ChEBI" id="CHEBI:57287"/>
        <dbReference type="ChEBI" id="CHEBI:58342"/>
        <dbReference type="ChEBI" id="CHEBI:64615"/>
        <dbReference type="EC" id="2.3.1.20"/>
    </reaction>
</comment>
<comment type="caution">
    <text evidence="16">Lacks conserved residue(s) required for the propagation of feature annotation.</text>
</comment>
<dbReference type="EC" id="2.3.1.20" evidence="5 16"/>
<keyword evidence="8 16" id="KW-0812">Transmembrane</keyword>
<dbReference type="UniPathway" id="UPA00282"/>
<feature type="compositionally biased region" description="Polar residues" evidence="17">
    <location>
        <begin position="10"/>
        <end position="21"/>
    </location>
</feature>
<comment type="similarity">
    <text evidence="4 16">Belongs to the diacylglycerol acyltransferase family.</text>
</comment>
<evidence type="ECO:0000256" key="3">
    <source>
        <dbReference type="ARBA" id="ARBA00005189"/>
    </source>
</evidence>
<dbReference type="PANTHER" id="PTHR12317:SF0">
    <property type="entry name" value="ACYLTRANSFERASE"/>
    <property type="match status" value="1"/>
</dbReference>
<keyword evidence="10 16" id="KW-0256">Endoplasmic reticulum</keyword>
<keyword evidence="19" id="KW-1185">Reference proteome</keyword>
<reference evidence="18 19" key="1">
    <citation type="submission" date="2016-07" db="EMBL/GenBank/DDBJ databases">
        <title>Pervasive Adenine N6-methylation of Active Genes in Fungi.</title>
        <authorList>
            <consortium name="DOE Joint Genome Institute"/>
            <person name="Mondo S.J."/>
            <person name="Dannebaum R.O."/>
            <person name="Kuo R.C."/>
            <person name="Labutti K."/>
            <person name="Haridas S."/>
            <person name="Kuo A."/>
            <person name="Salamov A."/>
            <person name="Ahrendt S.R."/>
            <person name="Lipzen A."/>
            <person name="Sullivan W."/>
            <person name="Andreopoulos W.B."/>
            <person name="Clum A."/>
            <person name="Lindquist E."/>
            <person name="Daum C."/>
            <person name="Ramamoorthy G.K."/>
            <person name="Gryganskyi A."/>
            <person name="Culley D."/>
            <person name="Magnuson J.K."/>
            <person name="James T.Y."/>
            <person name="O'Malley M.A."/>
            <person name="Stajich J.E."/>
            <person name="Spatafora J.W."/>
            <person name="Visel A."/>
            <person name="Grigoriev I.V."/>
        </authorList>
    </citation>
    <scope>NUCLEOTIDE SEQUENCE [LARGE SCALE GENOMIC DNA]</scope>
    <source>
        <strain evidence="18 19">NRRL 1336</strain>
    </source>
</reference>
<keyword evidence="13 16" id="KW-0472">Membrane</keyword>
<keyword evidence="7 18" id="KW-0808">Transferase</keyword>
<dbReference type="GO" id="GO:0019432">
    <property type="term" value="P:triglyceride biosynthetic process"/>
    <property type="evidence" value="ECO:0007669"/>
    <property type="project" value="UniProtKB-UniRule"/>
</dbReference>
<sequence length="387" mass="43452">MSEVAKETTDTSSSPMDTYKNTTPPPSTPSTPPPVSSMKPPSLDQQSTSTTTTAPFIRMAPLHVPLERRLQTLATLVYGIEPSLVIGLFIFLWTLPFLWPLLIAYTIWMWKDQAPERGGRRLDWVRRLKFWDYFAAYFPVNIIKEADLDPSKHYLFGYHPHGILAYGAVITFATEGNGFSAQFPGIDTSLMTLHSNFKMPFHRDYLLSLGICSVSRRSCKYVLTQGPPGRSIAIVVGGATESLQAYPGVVDLTLSKRFGFVKIAVETGACLVPVLSFGENDIYDQVKSEQGTWVWGLQKKMQAILGFTMPLFHGRGIFNYDIGLMPHRKPMNVVFGTPIEPPSNVSDDMKDQVVQELHAQYMNGVQALWDKYKDDFAPNRIRELAFV</sequence>
<feature type="region of interest" description="Disordered" evidence="17">
    <location>
        <begin position="1"/>
        <end position="50"/>
    </location>
</feature>
<evidence type="ECO:0000256" key="4">
    <source>
        <dbReference type="ARBA" id="ARBA00005420"/>
    </source>
</evidence>
<evidence type="ECO:0000256" key="8">
    <source>
        <dbReference type="ARBA" id="ARBA00022692"/>
    </source>
</evidence>
<accession>A0A1X2IX98</accession>
<dbReference type="GO" id="GO:0004144">
    <property type="term" value="F:diacylglycerol O-acyltransferase activity"/>
    <property type="evidence" value="ECO:0007669"/>
    <property type="project" value="UniProtKB-UniRule"/>
</dbReference>
<keyword evidence="12 16" id="KW-0443">Lipid metabolism</keyword>
<feature type="compositionally biased region" description="Low complexity" evidence="17">
    <location>
        <begin position="36"/>
        <end position="50"/>
    </location>
</feature>
<dbReference type="CDD" id="cd07987">
    <property type="entry name" value="LPLAT_MGAT-like"/>
    <property type="match status" value="1"/>
</dbReference>
<feature type="transmembrane region" description="Helical" evidence="16">
    <location>
        <begin position="84"/>
        <end position="110"/>
    </location>
</feature>
<evidence type="ECO:0000256" key="14">
    <source>
        <dbReference type="ARBA" id="ARBA00023315"/>
    </source>
</evidence>
<dbReference type="InterPro" id="IPR007130">
    <property type="entry name" value="DAGAT"/>
</dbReference>
<comment type="caution">
    <text evidence="18">The sequence shown here is derived from an EMBL/GenBank/DDBJ whole genome shotgun (WGS) entry which is preliminary data.</text>
</comment>
<gene>
    <name evidence="18" type="ORF">BCR42DRAFT_401877</name>
</gene>
<comment type="pathway">
    <text evidence="2 16">Glycerolipid metabolism; triacylglycerol biosynthesis.</text>
</comment>
<evidence type="ECO:0000313" key="19">
    <source>
        <dbReference type="Proteomes" id="UP000193560"/>
    </source>
</evidence>
<keyword evidence="9" id="KW-0319">Glycerol metabolism</keyword>
<dbReference type="OrthoDB" id="264532at2759"/>
<evidence type="ECO:0000256" key="16">
    <source>
        <dbReference type="RuleBase" id="RU367023"/>
    </source>
</evidence>
<keyword evidence="11 16" id="KW-1133">Transmembrane helix</keyword>
<organism evidence="18 19">
    <name type="scientific">Absidia repens</name>
    <dbReference type="NCBI Taxonomy" id="90262"/>
    <lineage>
        <taxon>Eukaryota</taxon>
        <taxon>Fungi</taxon>
        <taxon>Fungi incertae sedis</taxon>
        <taxon>Mucoromycota</taxon>
        <taxon>Mucoromycotina</taxon>
        <taxon>Mucoromycetes</taxon>
        <taxon>Mucorales</taxon>
        <taxon>Cunninghamellaceae</taxon>
        <taxon>Absidia</taxon>
    </lineage>
</organism>
<comment type="function">
    <text evidence="16">Catalyzes the terminal and only committed step in triacylglycerol synthesis by using diacylglycerol and fatty acyl CoA as substrates.</text>
</comment>
<evidence type="ECO:0000256" key="6">
    <source>
        <dbReference type="ARBA" id="ARBA00022516"/>
    </source>
</evidence>
<dbReference type="STRING" id="90262.A0A1X2IX98"/>
<dbReference type="AlphaFoldDB" id="A0A1X2IX98"/>
<protein>
    <recommendedName>
        <fullName evidence="5 16">Diacylglycerol O-acyltransferase</fullName>
        <ecNumber evidence="5 16">2.3.1.20</ecNumber>
    </recommendedName>
</protein>
<evidence type="ECO:0000256" key="9">
    <source>
        <dbReference type="ARBA" id="ARBA00022798"/>
    </source>
</evidence>
<evidence type="ECO:0000256" key="11">
    <source>
        <dbReference type="ARBA" id="ARBA00022989"/>
    </source>
</evidence>
<comment type="pathway">
    <text evidence="3">Lipid metabolism.</text>
</comment>
<evidence type="ECO:0000256" key="2">
    <source>
        <dbReference type="ARBA" id="ARBA00004771"/>
    </source>
</evidence>
<evidence type="ECO:0000256" key="15">
    <source>
        <dbReference type="ARBA" id="ARBA00048109"/>
    </source>
</evidence>
<keyword evidence="14 16" id="KW-0012">Acyltransferase</keyword>
<name>A0A1X2IX98_9FUNG</name>
<evidence type="ECO:0000256" key="10">
    <source>
        <dbReference type="ARBA" id="ARBA00022824"/>
    </source>
</evidence>
<evidence type="ECO:0000256" key="7">
    <source>
        <dbReference type="ARBA" id="ARBA00022679"/>
    </source>
</evidence>
<comment type="subcellular location">
    <subcellularLocation>
        <location evidence="1 16">Endoplasmic reticulum membrane</location>
        <topology evidence="1 16">Multi-pass membrane protein</topology>
    </subcellularLocation>
</comment>
<evidence type="ECO:0000256" key="1">
    <source>
        <dbReference type="ARBA" id="ARBA00004477"/>
    </source>
</evidence>
<dbReference type="Proteomes" id="UP000193560">
    <property type="component" value="Unassembled WGS sequence"/>
</dbReference>
<dbReference type="GO" id="GO:0006071">
    <property type="term" value="P:glycerol metabolic process"/>
    <property type="evidence" value="ECO:0007669"/>
    <property type="project" value="UniProtKB-UniRule"/>
</dbReference>
<evidence type="ECO:0000256" key="5">
    <source>
        <dbReference type="ARBA" id="ARBA00013244"/>
    </source>
</evidence>
<dbReference type="EMBL" id="MCGE01000002">
    <property type="protein sequence ID" value="ORZ23935.1"/>
    <property type="molecule type" value="Genomic_DNA"/>
</dbReference>
<dbReference type="PANTHER" id="PTHR12317">
    <property type="entry name" value="DIACYLGLYCEROL O-ACYLTRANSFERASE"/>
    <property type="match status" value="1"/>
</dbReference>